<evidence type="ECO:0000256" key="1">
    <source>
        <dbReference type="SAM" id="MobiDB-lite"/>
    </source>
</evidence>
<gene>
    <name evidence="2" type="ORF">NXF25_016654</name>
</gene>
<protein>
    <submittedName>
        <fullName evidence="2">Uncharacterized protein</fullName>
    </submittedName>
</protein>
<feature type="compositionally biased region" description="Polar residues" evidence="1">
    <location>
        <begin position="26"/>
        <end position="50"/>
    </location>
</feature>
<feature type="region of interest" description="Disordered" evidence="1">
    <location>
        <begin position="26"/>
        <end position="55"/>
    </location>
</feature>
<organism evidence="2 3">
    <name type="scientific">Crotalus adamanteus</name>
    <name type="common">Eastern diamondback rattlesnake</name>
    <dbReference type="NCBI Taxonomy" id="8729"/>
    <lineage>
        <taxon>Eukaryota</taxon>
        <taxon>Metazoa</taxon>
        <taxon>Chordata</taxon>
        <taxon>Craniata</taxon>
        <taxon>Vertebrata</taxon>
        <taxon>Euteleostomi</taxon>
        <taxon>Lepidosauria</taxon>
        <taxon>Squamata</taxon>
        <taxon>Bifurcata</taxon>
        <taxon>Unidentata</taxon>
        <taxon>Episquamata</taxon>
        <taxon>Toxicofera</taxon>
        <taxon>Serpentes</taxon>
        <taxon>Colubroidea</taxon>
        <taxon>Viperidae</taxon>
        <taxon>Crotalinae</taxon>
        <taxon>Crotalus</taxon>
    </lineage>
</organism>
<evidence type="ECO:0000313" key="2">
    <source>
        <dbReference type="EMBL" id="KAK9393392.1"/>
    </source>
</evidence>
<dbReference type="AlphaFoldDB" id="A0AAW1AUH4"/>
<keyword evidence="3" id="KW-1185">Reference proteome</keyword>
<evidence type="ECO:0000313" key="3">
    <source>
        <dbReference type="Proteomes" id="UP001474421"/>
    </source>
</evidence>
<name>A0AAW1AUH4_CROAD</name>
<sequence length="94" mass="10734">MPNNNHHARTINTNYRLLLPTHVPVNTNRTNSALQPNRTNTLLRAPTNNPSPCPISNDLHKTRVSHQSVRNLKKNQVLTLKIDTLTHREVQKTC</sequence>
<reference evidence="2 3" key="1">
    <citation type="journal article" date="2024" name="Proc. Natl. Acad. Sci. U.S.A.">
        <title>The genetic regulatory architecture and epigenomic basis for age-related changes in rattlesnake venom.</title>
        <authorList>
            <person name="Hogan M.P."/>
            <person name="Holding M.L."/>
            <person name="Nystrom G.S."/>
            <person name="Colston T.J."/>
            <person name="Bartlett D.A."/>
            <person name="Mason A.J."/>
            <person name="Ellsworth S.A."/>
            <person name="Rautsaw R.M."/>
            <person name="Lawrence K.C."/>
            <person name="Strickland J.L."/>
            <person name="He B."/>
            <person name="Fraser P."/>
            <person name="Margres M.J."/>
            <person name="Gilbert D.M."/>
            <person name="Gibbs H.L."/>
            <person name="Parkinson C.L."/>
            <person name="Rokyta D.R."/>
        </authorList>
    </citation>
    <scope>NUCLEOTIDE SEQUENCE [LARGE SCALE GENOMIC DNA]</scope>
    <source>
        <strain evidence="2">DRR0105</strain>
    </source>
</reference>
<dbReference type="EMBL" id="JAOTOJ010000014">
    <property type="protein sequence ID" value="KAK9393392.1"/>
    <property type="molecule type" value="Genomic_DNA"/>
</dbReference>
<accession>A0AAW1AUH4</accession>
<dbReference type="Proteomes" id="UP001474421">
    <property type="component" value="Unassembled WGS sequence"/>
</dbReference>
<comment type="caution">
    <text evidence="2">The sequence shown here is derived from an EMBL/GenBank/DDBJ whole genome shotgun (WGS) entry which is preliminary data.</text>
</comment>
<proteinExistence type="predicted"/>